<dbReference type="InterPro" id="IPR007991">
    <property type="entry name" value="RNA_pol_I_trans_ini_fac_RRN3"/>
</dbReference>
<dbReference type="Proteomes" id="UP000054498">
    <property type="component" value="Unassembled WGS sequence"/>
</dbReference>
<dbReference type="GeneID" id="25730557"/>
<sequence>MAAVAPVHGNDQHKELVAELRKSVHAALVSKAKGTSTAAYSTLVRDLSLLKRRLEADPGDCEAEFSLAQLLRALTGCVSSLRERRHDALLAEVLGMRVWALPKGVRAVLLEALVNLMVANGAFLHNCLQALLAGLVPPPAQTAAAEDEAGSEWLPSAEAVEVQGQVLEAVEKALQLIPTLPSQLLPMLLQNLPHKSRPREAQCLYLRAALLLAERPAGAPLREGLLLGVVDHLLALDVEVKWEDIVDAKTEAV</sequence>
<dbReference type="OrthoDB" id="26970at2759"/>
<evidence type="ECO:0000313" key="3">
    <source>
        <dbReference type="Proteomes" id="UP000054498"/>
    </source>
</evidence>
<keyword evidence="3" id="KW-1185">Reference proteome</keyword>
<comment type="similarity">
    <text evidence="1">Belongs to the RRN3 family.</text>
</comment>
<dbReference type="GO" id="GO:0005634">
    <property type="term" value="C:nucleus"/>
    <property type="evidence" value="ECO:0007669"/>
    <property type="project" value="TreeGrafter"/>
</dbReference>
<dbReference type="PANTHER" id="PTHR12790:SF0">
    <property type="entry name" value="RNA POLYMERASE I-SPECIFIC TRANSCRIPTION INITIATION FACTOR RRN3-RELATED"/>
    <property type="match status" value="1"/>
</dbReference>
<dbReference type="GO" id="GO:0001042">
    <property type="term" value="F:RNA polymerase I core binding"/>
    <property type="evidence" value="ECO:0007669"/>
    <property type="project" value="TreeGrafter"/>
</dbReference>
<dbReference type="AlphaFoldDB" id="A0A0D2MIL1"/>
<evidence type="ECO:0000313" key="2">
    <source>
        <dbReference type="EMBL" id="KIY94835.1"/>
    </source>
</evidence>
<accession>A0A0D2MIL1</accession>
<name>A0A0D2MIL1_9CHLO</name>
<dbReference type="GO" id="GO:0001181">
    <property type="term" value="F:RNA polymerase I general transcription initiation factor activity"/>
    <property type="evidence" value="ECO:0007669"/>
    <property type="project" value="InterPro"/>
</dbReference>
<dbReference type="STRING" id="145388.A0A0D2MIL1"/>
<dbReference type="PANTHER" id="PTHR12790">
    <property type="entry name" value="TRANSCRIPTION INITIATION FACTOR IA RRN3"/>
    <property type="match status" value="1"/>
</dbReference>
<dbReference type="KEGG" id="mng:MNEG_13126"/>
<protein>
    <submittedName>
        <fullName evidence="2">Uncharacterized protein</fullName>
    </submittedName>
</protein>
<dbReference type="RefSeq" id="XP_013893855.1">
    <property type="nucleotide sequence ID" value="XM_014038401.1"/>
</dbReference>
<dbReference type="GO" id="GO:0006361">
    <property type="term" value="P:transcription initiation at RNA polymerase I promoter"/>
    <property type="evidence" value="ECO:0007669"/>
    <property type="project" value="InterPro"/>
</dbReference>
<proteinExistence type="inferred from homology"/>
<organism evidence="2 3">
    <name type="scientific">Monoraphidium neglectum</name>
    <dbReference type="NCBI Taxonomy" id="145388"/>
    <lineage>
        <taxon>Eukaryota</taxon>
        <taxon>Viridiplantae</taxon>
        <taxon>Chlorophyta</taxon>
        <taxon>core chlorophytes</taxon>
        <taxon>Chlorophyceae</taxon>
        <taxon>CS clade</taxon>
        <taxon>Sphaeropleales</taxon>
        <taxon>Selenastraceae</taxon>
        <taxon>Monoraphidium</taxon>
    </lineage>
</organism>
<gene>
    <name evidence="2" type="ORF">MNEG_13126</name>
</gene>
<dbReference type="EMBL" id="KK103858">
    <property type="protein sequence ID" value="KIY94835.1"/>
    <property type="molecule type" value="Genomic_DNA"/>
</dbReference>
<evidence type="ECO:0000256" key="1">
    <source>
        <dbReference type="ARBA" id="ARBA00010098"/>
    </source>
</evidence>
<dbReference type="Pfam" id="PF05327">
    <property type="entry name" value="RRN3"/>
    <property type="match status" value="1"/>
</dbReference>
<reference evidence="2 3" key="1">
    <citation type="journal article" date="2013" name="BMC Genomics">
        <title>Reconstruction of the lipid metabolism for the microalga Monoraphidium neglectum from its genome sequence reveals characteristics suitable for biofuel production.</title>
        <authorList>
            <person name="Bogen C."/>
            <person name="Al-Dilaimi A."/>
            <person name="Albersmeier A."/>
            <person name="Wichmann J."/>
            <person name="Grundmann M."/>
            <person name="Rupp O."/>
            <person name="Lauersen K.J."/>
            <person name="Blifernez-Klassen O."/>
            <person name="Kalinowski J."/>
            <person name="Goesmann A."/>
            <person name="Mussgnug J.H."/>
            <person name="Kruse O."/>
        </authorList>
    </citation>
    <scope>NUCLEOTIDE SEQUENCE [LARGE SCALE GENOMIC DNA]</scope>
    <source>
        <strain evidence="2 3">SAG 48.87</strain>
    </source>
</reference>